<evidence type="ECO:0000256" key="1">
    <source>
        <dbReference type="SAM" id="SignalP"/>
    </source>
</evidence>
<dbReference type="Proteomes" id="UP000526003">
    <property type="component" value="Unassembled WGS sequence"/>
</dbReference>
<feature type="chain" id="PRO_5031519287" description="Secreted protein" evidence="1">
    <location>
        <begin position="21"/>
        <end position="73"/>
    </location>
</feature>
<name>A0A7X1GBI6_9PSED</name>
<keyword evidence="1" id="KW-0732">Signal</keyword>
<gene>
    <name evidence="2" type="ORF">H7995_04070</name>
</gene>
<evidence type="ECO:0000313" key="3">
    <source>
        <dbReference type="Proteomes" id="UP000526003"/>
    </source>
</evidence>
<sequence length="73" mass="7599">MPILLRSAFAPLLLPLCAVAMLSGCASPPPPPVVVQAPPVKTCNTAQDTQVLGQARAEGEVTRVTTTTRCITQ</sequence>
<comment type="caution">
    <text evidence="2">The sequence shown here is derived from an EMBL/GenBank/DDBJ whole genome shotgun (WGS) entry which is preliminary data.</text>
</comment>
<feature type="signal peptide" evidence="1">
    <location>
        <begin position="1"/>
        <end position="20"/>
    </location>
</feature>
<proteinExistence type="predicted"/>
<dbReference type="RefSeq" id="WP_185818026.1">
    <property type="nucleotide sequence ID" value="NZ_JACMYG010000003.1"/>
</dbReference>
<organism evidence="2 3">
    <name type="scientific">Pseudomonas kielensis</name>
    <dbReference type="NCBI Taxonomy" id="2762577"/>
    <lineage>
        <taxon>Bacteria</taxon>
        <taxon>Pseudomonadati</taxon>
        <taxon>Pseudomonadota</taxon>
        <taxon>Gammaproteobacteria</taxon>
        <taxon>Pseudomonadales</taxon>
        <taxon>Pseudomonadaceae</taxon>
        <taxon>Pseudomonas</taxon>
    </lineage>
</organism>
<reference evidence="2 3" key="1">
    <citation type="submission" date="2020-08" db="EMBL/GenBank/DDBJ databases">
        <title>Pseudomonas sp. nov.</title>
        <authorList>
            <person name="Gieschler S."/>
            <person name="Fiedler G."/>
            <person name="Brinks E."/>
            <person name="Boehnlein C."/>
            <person name="Franz C.M.A.P."/>
            <person name="Kabisch J."/>
        </authorList>
    </citation>
    <scope>NUCLEOTIDE SEQUENCE [LARGE SCALE GENOMIC DNA]</scope>
    <source>
        <strain evidence="2 3">MBT-1</strain>
    </source>
</reference>
<dbReference type="AlphaFoldDB" id="A0A7X1GBI6"/>
<protein>
    <recommendedName>
        <fullName evidence="4">Secreted protein</fullName>
    </recommendedName>
</protein>
<dbReference type="PROSITE" id="PS51257">
    <property type="entry name" value="PROKAR_LIPOPROTEIN"/>
    <property type="match status" value="1"/>
</dbReference>
<evidence type="ECO:0000313" key="2">
    <source>
        <dbReference type="EMBL" id="MBC2688970.1"/>
    </source>
</evidence>
<evidence type="ECO:0008006" key="4">
    <source>
        <dbReference type="Google" id="ProtNLM"/>
    </source>
</evidence>
<accession>A0A7X1GBI6</accession>
<keyword evidence="3" id="KW-1185">Reference proteome</keyword>
<dbReference type="EMBL" id="JACMYG010000003">
    <property type="protein sequence ID" value="MBC2688970.1"/>
    <property type="molecule type" value="Genomic_DNA"/>
</dbReference>